<gene>
    <name evidence="5" type="ORF">PACLA_8A084753</name>
</gene>
<dbReference type="NCBIfam" id="NF009044">
    <property type="entry name" value="PRK12378.1"/>
    <property type="match status" value="1"/>
</dbReference>
<dbReference type="EMBL" id="CACRXK020000153">
    <property type="protein sequence ID" value="CAB3978933.1"/>
    <property type="molecule type" value="Genomic_DNA"/>
</dbReference>
<dbReference type="InterPro" id="IPR026564">
    <property type="entry name" value="Transcrip_reg_TACO1-like_dom3"/>
</dbReference>
<evidence type="ECO:0000259" key="3">
    <source>
        <dbReference type="Pfam" id="PF01709"/>
    </source>
</evidence>
<dbReference type="InterPro" id="IPR029072">
    <property type="entry name" value="YebC-like"/>
</dbReference>
<dbReference type="PANTHER" id="PTHR12532">
    <property type="entry name" value="TRANSLATIONAL ACTIVATOR OF CYTOCHROME C OXIDASE 1"/>
    <property type="match status" value="1"/>
</dbReference>
<evidence type="ECO:0000313" key="6">
    <source>
        <dbReference type="Proteomes" id="UP001152795"/>
    </source>
</evidence>
<dbReference type="Gene3D" id="3.30.70.980">
    <property type="match status" value="2"/>
</dbReference>
<dbReference type="Proteomes" id="UP001152795">
    <property type="component" value="Unassembled WGS sequence"/>
</dbReference>
<dbReference type="InterPro" id="IPR002876">
    <property type="entry name" value="Transcrip_reg_TACO1-like"/>
</dbReference>
<dbReference type="FunFam" id="1.10.10.200:FF:000002">
    <property type="entry name" value="Probable transcriptional regulatory protein CLM62_37755"/>
    <property type="match status" value="1"/>
</dbReference>
<dbReference type="Pfam" id="PF20772">
    <property type="entry name" value="TACO1_YebC_N"/>
    <property type="match status" value="1"/>
</dbReference>
<keyword evidence="6" id="KW-1185">Reference proteome</keyword>
<dbReference type="SUPFAM" id="SSF75625">
    <property type="entry name" value="YebC-like"/>
    <property type="match status" value="1"/>
</dbReference>
<protein>
    <submittedName>
        <fullName evidence="5">Uncharacterized protein</fullName>
    </submittedName>
</protein>
<dbReference type="InterPro" id="IPR017856">
    <property type="entry name" value="Integrase-like_N"/>
</dbReference>
<dbReference type="InterPro" id="IPR049083">
    <property type="entry name" value="TACO1_YebC_N"/>
</dbReference>
<reference evidence="5" key="1">
    <citation type="submission" date="2020-04" db="EMBL/GenBank/DDBJ databases">
        <authorList>
            <person name="Alioto T."/>
            <person name="Alioto T."/>
            <person name="Gomez Garrido J."/>
        </authorList>
    </citation>
    <scope>NUCLEOTIDE SEQUENCE</scope>
    <source>
        <strain evidence="5">A484AB</strain>
    </source>
</reference>
<dbReference type="OrthoDB" id="2017544at2759"/>
<comment type="similarity">
    <text evidence="2">Belongs to the TACO1 family.</text>
</comment>
<dbReference type="Gene3D" id="1.10.10.200">
    <property type="match status" value="1"/>
</dbReference>
<dbReference type="InterPro" id="IPR048300">
    <property type="entry name" value="TACO1_YebC-like_2nd/3rd_dom"/>
</dbReference>
<feature type="domain" description="TACO1/YebC-like N-terminal" evidence="4">
    <location>
        <begin position="35"/>
        <end position="104"/>
    </location>
</feature>
<evidence type="ECO:0000256" key="1">
    <source>
        <dbReference type="ARBA" id="ARBA00004173"/>
    </source>
</evidence>
<feature type="domain" description="TACO1/YebC-like second and third" evidence="3">
    <location>
        <begin position="114"/>
        <end position="281"/>
    </location>
</feature>
<evidence type="ECO:0000259" key="4">
    <source>
        <dbReference type="Pfam" id="PF20772"/>
    </source>
</evidence>
<evidence type="ECO:0000256" key="2">
    <source>
        <dbReference type="ARBA" id="ARBA00008724"/>
    </source>
</evidence>
<comment type="caution">
    <text evidence="5">The sequence shown here is derived from an EMBL/GenBank/DDBJ whole genome shotgun (WGS) entry which is preliminary data.</text>
</comment>
<proteinExistence type="inferred from homology"/>
<comment type="subcellular location">
    <subcellularLocation>
        <location evidence="1">Mitochondrion</location>
    </subcellularLocation>
</comment>
<accession>A0A7D9D997</accession>
<dbReference type="HAMAP" id="MF_00693">
    <property type="entry name" value="Transcrip_reg_TACO1"/>
    <property type="match status" value="1"/>
</dbReference>
<name>A0A7D9D997_PARCT</name>
<evidence type="ECO:0000313" key="5">
    <source>
        <dbReference type="EMBL" id="CAB3978933.1"/>
    </source>
</evidence>
<dbReference type="AlphaFoldDB" id="A0A7D9D997"/>
<dbReference type="Pfam" id="PF01709">
    <property type="entry name" value="Transcrip_reg"/>
    <property type="match status" value="1"/>
</dbReference>
<sequence length="292" mass="32946">MAACKCFSKFVFFRDFFRLSALTMTVYRRSMAGHSKWANIKFKKMHRDIARAKILGRLHKEIVAAVRESGPDPTLNGKLEHLIERAKATNMAKDKIESAIKSGVKNTGEVSHNLLIEGHGPGGCGILVDTLTSNKIRTRTEIKTLFARNGGHVGDEGSVSFMYEHKGIINIENIWVSSEIDENEDLINKAEELAIDVGAEDVQFGNTADNSRFVQFICAPSDLIQVSNELTKENSCTLLSANLEYLPQTLIELNENQLEKVHRLLERINEHEDVIKTYDNIQNYPIETYEYS</sequence>
<dbReference type="GO" id="GO:0005739">
    <property type="term" value="C:mitochondrion"/>
    <property type="evidence" value="ECO:0007669"/>
    <property type="project" value="UniProtKB-SubCell"/>
</dbReference>
<dbReference type="PANTHER" id="PTHR12532:SF0">
    <property type="entry name" value="TRANSLATIONAL ACTIVATOR OF CYTOCHROME C OXIDASE 1"/>
    <property type="match status" value="1"/>
</dbReference>
<organism evidence="5 6">
    <name type="scientific">Paramuricea clavata</name>
    <name type="common">Red gorgonian</name>
    <name type="synonym">Violescent sea-whip</name>
    <dbReference type="NCBI Taxonomy" id="317549"/>
    <lineage>
        <taxon>Eukaryota</taxon>
        <taxon>Metazoa</taxon>
        <taxon>Cnidaria</taxon>
        <taxon>Anthozoa</taxon>
        <taxon>Octocorallia</taxon>
        <taxon>Malacalcyonacea</taxon>
        <taxon>Plexauridae</taxon>
        <taxon>Paramuricea</taxon>
    </lineage>
</organism>